<sequence length="234" mass="26813">MMHSSNGSTKVKIADFGLAKVDAANQIGVTACGTPLNMAPELILHKSMGINKVLYFSNQELMNIQYKLEVYSNLQNDQLWNLLTKLLEFDPNRRISAAETLRHPYFTSPRATYEISIEAKRLTQNYTSAFQIGEAQFSKYNMDPTFTVPTIELLKFLNVYVEQEEQNILKAKQQQRLQQYVQSEENKQTPPVQYLSVPTPVKFNIHNPDQHKMPALIPQYSPNSCPTKIKLTQQ</sequence>
<dbReference type="GO" id="GO:0000407">
    <property type="term" value="C:phagophore assembly site"/>
    <property type="evidence" value="ECO:0007669"/>
    <property type="project" value="TreeGrafter"/>
</dbReference>
<keyword evidence="2" id="KW-0547">Nucleotide-binding</keyword>
<comment type="caution">
    <text evidence="6">The sequence shown here is derived from an EMBL/GenBank/DDBJ whole genome shotgun (WGS) entry which is preliminary data.</text>
</comment>
<dbReference type="PANTHER" id="PTHR24348">
    <property type="entry name" value="SERINE/THREONINE-PROTEIN KINASE UNC-51-RELATED"/>
    <property type="match status" value="1"/>
</dbReference>
<protein>
    <recommendedName>
        <fullName evidence="5">Protein kinase domain-containing protein</fullName>
    </recommendedName>
</protein>
<dbReference type="GO" id="GO:0016020">
    <property type="term" value="C:membrane"/>
    <property type="evidence" value="ECO:0007669"/>
    <property type="project" value="TreeGrafter"/>
</dbReference>
<reference evidence="6 7" key="1">
    <citation type="submission" date="2019-03" db="EMBL/GenBank/DDBJ databases">
        <title>Single cell metagenomics reveals metabolic interactions within the superorganism composed of flagellate Streblomastix strix and complex community of Bacteroidetes bacteria on its surface.</title>
        <authorList>
            <person name="Treitli S.C."/>
            <person name="Kolisko M."/>
            <person name="Husnik F."/>
            <person name="Keeling P."/>
            <person name="Hampl V."/>
        </authorList>
    </citation>
    <scope>NUCLEOTIDE SEQUENCE [LARGE SCALE GENOMIC DNA]</scope>
    <source>
        <strain evidence="6">ST1C</strain>
    </source>
</reference>
<dbReference type="Proteomes" id="UP000324800">
    <property type="component" value="Unassembled WGS sequence"/>
</dbReference>
<evidence type="ECO:0000256" key="2">
    <source>
        <dbReference type="ARBA" id="ARBA00022741"/>
    </source>
</evidence>
<evidence type="ECO:0000313" key="7">
    <source>
        <dbReference type="Proteomes" id="UP000324800"/>
    </source>
</evidence>
<dbReference type="InterPro" id="IPR000719">
    <property type="entry name" value="Prot_kinase_dom"/>
</dbReference>
<dbReference type="EMBL" id="SNRW01017822">
    <property type="protein sequence ID" value="KAA6367952.1"/>
    <property type="molecule type" value="Genomic_DNA"/>
</dbReference>
<gene>
    <name evidence="6" type="ORF">EZS28_036522</name>
</gene>
<feature type="domain" description="Protein kinase" evidence="5">
    <location>
        <begin position="1"/>
        <end position="106"/>
    </location>
</feature>
<keyword evidence="3" id="KW-0418">Kinase</keyword>
<evidence type="ECO:0000256" key="3">
    <source>
        <dbReference type="ARBA" id="ARBA00022777"/>
    </source>
</evidence>
<evidence type="ECO:0000313" key="6">
    <source>
        <dbReference type="EMBL" id="KAA6367952.1"/>
    </source>
</evidence>
<dbReference type="GO" id="GO:0010506">
    <property type="term" value="P:regulation of autophagy"/>
    <property type="evidence" value="ECO:0007669"/>
    <property type="project" value="InterPro"/>
</dbReference>
<dbReference type="GO" id="GO:0005776">
    <property type="term" value="C:autophagosome"/>
    <property type="evidence" value="ECO:0007669"/>
    <property type="project" value="TreeGrafter"/>
</dbReference>
<dbReference type="InterPro" id="IPR011009">
    <property type="entry name" value="Kinase-like_dom_sf"/>
</dbReference>
<evidence type="ECO:0000256" key="4">
    <source>
        <dbReference type="ARBA" id="ARBA00022840"/>
    </source>
</evidence>
<dbReference type="GO" id="GO:0004674">
    <property type="term" value="F:protein serine/threonine kinase activity"/>
    <property type="evidence" value="ECO:0007669"/>
    <property type="project" value="InterPro"/>
</dbReference>
<evidence type="ECO:0000259" key="5">
    <source>
        <dbReference type="PROSITE" id="PS50011"/>
    </source>
</evidence>
<evidence type="ECO:0000256" key="1">
    <source>
        <dbReference type="ARBA" id="ARBA00022679"/>
    </source>
</evidence>
<proteinExistence type="predicted"/>
<keyword evidence="4" id="KW-0067">ATP-binding</keyword>
<dbReference type="PANTHER" id="PTHR24348:SF22">
    <property type="entry name" value="NON-SPECIFIC SERINE_THREONINE PROTEIN KINASE"/>
    <property type="match status" value="1"/>
</dbReference>
<dbReference type="AlphaFoldDB" id="A0A5J4UDJ3"/>
<accession>A0A5J4UDJ3</accession>
<name>A0A5J4UDJ3_9EUKA</name>
<dbReference type="Gene3D" id="1.10.510.10">
    <property type="entry name" value="Transferase(Phosphotransferase) domain 1"/>
    <property type="match status" value="2"/>
</dbReference>
<keyword evidence="1" id="KW-0808">Transferase</keyword>
<dbReference type="GO" id="GO:0000045">
    <property type="term" value="P:autophagosome assembly"/>
    <property type="evidence" value="ECO:0007669"/>
    <property type="project" value="TreeGrafter"/>
</dbReference>
<dbReference type="GO" id="GO:0005829">
    <property type="term" value="C:cytosol"/>
    <property type="evidence" value="ECO:0007669"/>
    <property type="project" value="TreeGrafter"/>
</dbReference>
<dbReference type="SUPFAM" id="SSF56112">
    <property type="entry name" value="Protein kinase-like (PK-like)"/>
    <property type="match status" value="1"/>
</dbReference>
<organism evidence="6 7">
    <name type="scientific">Streblomastix strix</name>
    <dbReference type="NCBI Taxonomy" id="222440"/>
    <lineage>
        <taxon>Eukaryota</taxon>
        <taxon>Metamonada</taxon>
        <taxon>Preaxostyla</taxon>
        <taxon>Oxymonadida</taxon>
        <taxon>Streblomastigidae</taxon>
        <taxon>Streblomastix</taxon>
    </lineage>
</organism>
<dbReference type="InterPro" id="IPR045269">
    <property type="entry name" value="Atg1-like"/>
</dbReference>
<dbReference type="PROSITE" id="PS50011">
    <property type="entry name" value="PROTEIN_KINASE_DOM"/>
    <property type="match status" value="1"/>
</dbReference>
<dbReference type="GO" id="GO:0005524">
    <property type="term" value="F:ATP binding"/>
    <property type="evidence" value="ECO:0007669"/>
    <property type="project" value="UniProtKB-KW"/>
</dbReference>